<feature type="compositionally biased region" description="Polar residues" evidence="1">
    <location>
        <begin position="649"/>
        <end position="663"/>
    </location>
</feature>
<dbReference type="Pfam" id="PF00638">
    <property type="entry name" value="Ran_BP1"/>
    <property type="match status" value="1"/>
</dbReference>
<protein>
    <recommendedName>
        <fullName evidence="2">RanBD1 domain-containing protein</fullName>
    </recommendedName>
</protein>
<sequence>MDNVELEGRPRHPLMLKEWLELEYSAELSRDGFGCYPRHLATEPRTRSAGCRRRRSGDVIARVSLAVRAALSRPPSASARQGEAAALRRSLSTRLRVVGFWKKRRGEVEEMDRPVASCSATAASSGRRDGASSPAATSPRRMGLESRQAGGDPAALSGGRRSHETVAVEGCECEATCHLDDEQEQEQRLSPVSVMDFQSQEDGDDDGGGCDGHSDGEGTSPTFERSLANIRRASQQLEELDTSDVDDATTTADDTSCHVGELDSAEDDEDAGCGPVQRHLPGLPEASSPCPAHCFKKLLEDFFRDGLSSCHAGGSDGSDLEMSLLETAKAWLDGRHYCAALRSDHKAEVEVEEIERLGRWRCFREDERELLSSDVEGVTKAESSHQHVMAGPATLDPRRAEAASKHVRALNTQFASWVQLQLQNHPTELWEDGLKDYISHASEIMEKFKDVVNWLRQNQAGSTVVSSPSSLKDEKSNLPAADDSKLLVQPSSDSKQKAPIIASSSSSFQNSSLPNLFSSPSQQKTPDFSGMFADKKNTSGDSSKQPFQFGGNNVIFGDKKDTAVDSSKPFQFGANNGIFGDKKDTPSESKPFQFGANNGIFGDKKTTTGDNSNSFQFGANNGFPTSNAPSIFSSVPQSFSPQSPPLFSMNQQSVLSGNQNTAEVSADADEDAEPEKPSSPSVKKAEEKGVVVVHETKCKVYVKHDDATKGWKDFGVGQLSIRSKEGTEKASKESSPTIVIRNDVGKILLNALIYKGIKMNLQKNTVASIFHTSDSQSSESAGGTVVARTYLFRLKNEEAATKLSTAIKENAPSD</sequence>
<reference evidence="3" key="1">
    <citation type="submission" date="2020-10" db="EMBL/GenBank/DDBJ databases">
        <authorList>
            <person name="Han B."/>
            <person name="Lu T."/>
            <person name="Zhao Q."/>
            <person name="Huang X."/>
            <person name="Zhao Y."/>
        </authorList>
    </citation>
    <scope>NUCLEOTIDE SEQUENCE</scope>
</reference>
<feature type="compositionally biased region" description="Low complexity" evidence="1">
    <location>
        <begin position="119"/>
        <end position="136"/>
    </location>
</feature>
<dbReference type="Proteomes" id="UP000604825">
    <property type="component" value="Unassembled WGS sequence"/>
</dbReference>
<evidence type="ECO:0000313" key="4">
    <source>
        <dbReference type="Proteomes" id="UP000604825"/>
    </source>
</evidence>
<feature type="compositionally biased region" description="Acidic residues" evidence="1">
    <location>
        <begin position="238"/>
        <end position="247"/>
    </location>
</feature>
<dbReference type="InterPro" id="IPR000156">
    <property type="entry name" value="Ran_bind_dom"/>
</dbReference>
<feature type="region of interest" description="Disordered" evidence="1">
    <location>
        <begin position="577"/>
        <end position="688"/>
    </location>
</feature>
<dbReference type="SUPFAM" id="SSF50729">
    <property type="entry name" value="PH domain-like"/>
    <property type="match status" value="1"/>
</dbReference>
<evidence type="ECO:0000259" key="2">
    <source>
        <dbReference type="PROSITE" id="PS50196"/>
    </source>
</evidence>
<name>A0A811QUM0_9POAL</name>
<comment type="caution">
    <text evidence="3">The sequence shown here is derived from an EMBL/GenBank/DDBJ whole genome shotgun (WGS) entry which is preliminary data.</text>
</comment>
<dbReference type="PROSITE" id="PS50196">
    <property type="entry name" value="RANBD1"/>
    <property type="match status" value="1"/>
</dbReference>
<feature type="region of interest" description="Disordered" evidence="1">
    <location>
        <begin position="111"/>
        <end position="161"/>
    </location>
</feature>
<feature type="compositionally biased region" description="Low complexity" evidence="1">
    <location>
        <begin position="497"/>
        <end position="521"/>
    </location>
</feature>
<dbReference type="CDD" id="cd13170">
    <property type="entry name" value="RanBD_NUP50"/>
    <property type="match status" value="1"/>
</dbReference>
<organism evidence="3 4">
    <name type="scientific">Miscanthus lutarioriparius</name>
    <dbReference type="NCBI Taxonomy" id="422564"/>
    <lineage>
        <taxon>Eukaryota</taxon>
        <taxon>Viridiplantae</taxon>
        <taxon>Streptophyta</taxon>
        <taxon>Embryophyta</taxon>
        <taxon>Tracheophyta</taxon>
        <taxon>Spermatophyta</taxon>
        <taxon>Magnoliopsida</taxon>
        <taxon>Liliopsida</taxon>
        <taxon>Poales</taxon>
        <taxon>Poaceae</taxon>
        <taxon>PACMAD clade</taxon>
        <taxon>Panicoideae</taxon>
        <taxon>Andropogonodae</taxon>
        <taxon>Andropogoneae</taxon>
        <taxon>Saccharinae</taxon>
        <taxon>Miscanthus</taxon>
    </lineage>
</organism>
<evidence type="ECO:0000256" key="1">
    <source>
        <dbReference type="SAM" id="MobiDB-lite"/>
    </source>
</evidence>
<feature type="compositionally biased region" description="Polar residues" evidence="1">
    <location>
        <begin position="608"/>
        <end position="628"/>
    </location>
</feature>
<feature type="domain" description="RanBD1" evidence="2">
    <location>
        <begin position="671"/>
        <end position="814"/>
    </location>
</feature>
<keyword evidence="4" id="KW-1185">Reference proteome</keyword>
<accession>A0A811QUM0</accession>
<dbReference type="PANTHER" id="PTHR33623">
    <property type="entry name" value="OS04G0572500 PROTEIN"/>
    <property type="match status" value="1"/>
</dbReference>
<dbReference type="EMBL" id="CAJGYO010000011">
    <property type="protein sequence ID" value="CAD6259933.1"/>
    <property type="molecule type" value="Genomic_DNA"/>
</dbReference>
<dbReference type="PANTHER" id="PTHR33623:SF23">
    <property type="entry name" value="OS04G0572500 PROTEIN"/>
    <property type="match status" value="1"/>
</dbReference>
<feature type="compositionally biased region" description="Acidic residues" evidence="1">
    <location>
        <begin position="199"/>
        <end position="208"/>
    </location>
</feature>
<dbReference type="SMART" id="SM00160">
    <property type="entry name" value="RanBD"/>
    <property type="match status" value="1"/>
</dbReference>
<feature type="region of interest" description="Disordered" evidence="1">
    <location>
        <begin position="197"/>
        <end position="222"/>
    </location>
</feature>
<feature type="compositionally biased region" description="Low complexity" evidence="1">
    <location>
        <begin position="629"/>
        <end position="648"/>
    </location>
</feature>
<feature type="region of interest" description="Disordered" evidence="1">
    <location>
        <begin position="237"/>
        <end position="258"/>
    </location>
</feature>
<dbReference type="InterPro" id="IPR011993">
    <property type="entry name" value="PH-like_dom_sf"/>
</dbReference>
<proteinExistence type="predicted"/>
<dbReference type="Gene3D" id="2.30.29.30">
    <property type="entry name" value="Pleckstrin-homology domain (PH domain)/Phosphotyrosine-binding domain (PTB)"/>
    <property type="match status" value="1"/>
</dbReference>
<gene>
    <name evidence="3" type="ORF">NCGR_LOCUS43370</name>
</gene>
<dbReference type="AlphaFoldDB" id="A0A811QUM0"/>
<evidence type="ECO:0000313" key="3">
    <source>
        <dbReference type="EMBL" id="CAD6259933.1"/>
    </source>
</evidence>
<feature type="region of interest" description="Disordered" evidence="1">
    <location>
        <begin position="462"/>
        <end position="549"/>
    </location>
</feature>
<dbReference type="OrthoDB" id="185618at2759"/>